<evidence type="ECO:0000256" key="3">
    <source>
        <dbReference type="ARBA" id="ARBA00022741"/>
    </source>
</evidence>
<comment type="similarity">
    <text evidence="6">Belongs to the FtsA/MreB family.</text>
</comment>
<evidence type="ECO:0000256" key="4">
    <source>
        <dbReference type="ARBA" id="ARBA00022840"/>
    </source>
</evidence>
<evidence type="ECO:0000256" key="5">
    <source>
        <dbReference type="ARBA" id="ARBA00022960"/>
    </source>
</evidence>
<dbReference type="Gene3D" id="3.30.420.40">
    <property type="match status" value="1"/>
</dbReference>
<dbReference type="InterPro" id="IPR004753">
    <property type="entry name" value="MreB"/>
</dbReference>
<accession>K1SSU7</accession>
<sequence length="91" mass="10030">MDLGTSNILLTIKGKGIVLNEPSVVAINRQNNQIVATGHEAKEMLGRTPEQIRAVRPMKDGVIADFTAAQMMIRNVITKVCKRYNAGRPRV</sequence>
<dbReference type="PANTHER" id="PTHR42749:SF1">
    <property type="entry name" value="CELL SHAPE-DETERMINING PROTEIN MREB"/>
    <property type="match status" value="1"/>
</dbReference>
<keyword evidence="2" id="KW-0963">Cytoplasm</keyword>
<proteinExistence type="inferred from homology"/>
<name>K1SSU7_9ZZZZ</name>
<gene>
    <name evidence="7" type="ORF">OBE_14184</name>
</gene>
<dbReference type="InterPro" id="IPR043129">
    <property type="entry name" value="ATPase_NBD"/>
</dbReference>
<organism evidence="7">
    <name type="scientific">human gut metagenome</name>
    <dbReference type="NCBI Taxonomy" id="408170"/>
    <lineage>
        <taxon>unclassified sequences</taxon>
        <taxon>metagenomes</taxon>
        <taxon>organismal metagenomes</taxon>
    </lineage>
</organism>
<feature type="non-terminal residue" evidence="7">
    <location>
        <position position="91"/>
    </location>
</feature>
<dbReference type="PRINTS" id="PR01652">
    <property type="entry name" value="SHAPEPROTEIN"/>
</dbReference>
<evidence type="ECO:0000256" key="1">
    <source>
        <dbReference type="ARBA" id="ARBA00004496"/>
    </source>
</evidence>
<dbReference type="AlphaFoldDB" id="K1SSU7"/>
<keyword evidence="3" id="KW-0547">Nucleotide-binding</keyword>
<protein>
    <submittedName>
        <fullName evidence="7">Cell shape determining protein MreB/Mrl</fullName>
    </submittedName>
</protein>
<dbReference type="PANTHER" id="PTHR42749">
    <property type="entry name" value="CELL SHAPE-DETERMINING PROTEIN MREB"/>
    <property type="match status" value="1"/>
</dbReference>
<dbReference type="GO" id="GO:0005737">
    <property type="term" value="C:cytoplasm"/>
    <property type="evidence" value="ECO:0007669"/>
    <property type="project" value="UniProtKB-SubCell"/>
</dbReference>
<dbReference type="InterPro" id="IPR056546">
    <property type="entry name" value="MreB_MamK-like"/>
</dbReference>
<evidence type="ECO:0000256" key="2">
    <source>
        <dbReference type="ARBA" id="ARBA00022490"/>
    </source>
</evidence>
<dbReference type="Pfam" id="PF06723">
    <property type="entry name" value="MreB_Mbl"/>
    <property type="match status" value="1"/>
</dbReference>
<comment type="caution">
    <text evidence="7">The sequence shown here is derived from an EMBL/GenBank/DDBJ whole genome shotgun (WGS) entry which is preliminary data.</text>
</comment>
<evidence type="ECO:0000256" key="6">
    <source>
        <dbReference type="ARBA" id="ARBA00023458"/>
    </source>
</evidence>
<dbReference type="GO" id="GO:0005524">
    <property type="term" value="F:ATP binding"/>
    <property type="evidence" value="ECO:0007669"/>
    <property type="project" value="UniProtKB-KW"/>
</dbReference>
<dbReference type="GO" id="GO:0008360">
    <property type="term" value="P:regulation of cell shape"/>
    <property type="evidence" value="ECO:0007669"/>
    <property type="project" value="UniProtKB-KW"/>
</dbReference>
<comment type="subcellular location">
    <subcellularLocation>
        <location evidence="1">Cytoplasm</location>
    </subcellularLocation>
</comment>
<reference evidence="7" key="1">
    <citation type="journal article" date="2013" name="Environ. Microbiol.">
        <title>Microbiota from the distal guts of lean and obese adolescents exhibit partial functional redundancy besides clear differences in community structure.</title>
        <authorList>
            <person name="Ferrer M."/>
            <person name="Ruiz A."/>
            <person name="Lanza F."/>
            <person name="Haange S.B."/>
            <person name="Oberbach A."/>
            <person name="Till H."/>
            <person name="Bargiela R."/>
            <person name="Campoy C."/>
            <person name="Segura M.T."/>
            <person name="Richter M."/>
            <person name="von Bergen M."/>
            <person name="Seifert J."/>
            <person name="Suarez A."/>
        </authorList>
    </citation>
    <scope>NUCLEOTIDE SEQUENCE</scope>
</reference>
<keyword evidence="4" id="KW-0067">ATP-binding</keyword>
<evidence type="ECO:0000313" key="7">
    <source>
        <dbReference type="EMBL" id="EKC50336.1"/>
    </source>
</evidence>
<dbReference type="SUPFAM" id="SSF53067">
    <property type="entry name" value="Actin-like ATPase domain"/>
    <property type="match status" value="1"/>
</dbReference>
<dbReference type="EMBL" id="AJWZ01009774">
    <property type="protein sequence ID" value="EKC50336.1"/>
    <property type="molecule type" value="Genomic_DNA"/>
</dbReference>
<keyword evidence="5" id="KW-0133">Cell shape</keyword>
<dbReference type="GO" id="GO:0000902">
    <property type="term" value="P:cell morphogenesis"/>
    <property type="evidence" value="ECO:0007669"/>
    <property type="project" value="InterPro"/>
</dbReference>